<name>A0A1Y3M8H0_9BACI</name>
<protein>
    <recommendedName>
        <fullName evidence="7">2-succinyl-5-enolpyruvyl-6-hydroxy-3-cyclohexene-1-carboxylate synthase</fullName>
        <shortName evidence="7">SEPHCHC synthase</shortName>
        <ecNumber evidence="7">2.2.1.9</ecNumber>
    </recommendedName>
    <alternativeName>
        <fullName evidence="7">Menaquinone biosynthesis protein MenD</fullName>
    </alternativeName>
</protein>
<dbReference type="NCBIfam" id="TIGR00173">
    <property type="entry name" value="menD"/>
    <property type="match status" value="1"/>
</dbReference>
<dbReference type="InterPro" id="IPR011766">
    <property type="entry name" value="TPP_enzyme_TPP-bd"/>
</dbReference>
<dbReference type="Gene3D" id="3.40.50.1220">
    <property type="entry name" value="TPP-binding domain"/>
    <property type="match status" value="1"/>
</dbReference>
<feature type="domain" description="Thiamine pyrophosphate enzyme N-terminal TPP-binding" evidence="9">
    <location>
        <begin position="14"/>
        <end position="125"/>
    </location>
</feature>
<keyword evidence="6 7" id="KW-0464">Manganese</keyword>
<dbReference type="InterPro" id="IPR029061">
    <property type="entry name" value="THDP-binding"/>
</dbReference>
<dbReference type="EMBL" id="MWPX01000047">
    <property type="protein sequence ID" value="OUM46396.1"/>
    <property type="molecule type" value="Genomic_DNA"/>
</dbReference>
<comment type="function">
    <text evidence="7">Catalyzes the thiamine diphosphate-dependent decarboxylation of 2-oxoglutarate and the subsequent addition of the resulting succinic semialdehyde-thiamine pyrophosphate anion to isochorismate to yield 2-succinyl-5-enolpyruvyl-6-hydroxy-3-cyclohexene-1-carboxylate (SEPHCHC).</text>
</comment>
<feature type="domain" description="Thiamine pyrophosphate enzyme TPP-binding" evidence="8">
    <location>
        <begin position="431"/>
        <end position="553"/>
    </location>
</feature>
<dbReference type="EC" id="2.2.1.9" evidence="7"/>
<feature type="domain" description="Menaquinone biosynthesis protein MenD middle" evidence="10">
    <location>
        <begin position="222"/>
        <end position="404"/>
    </location>
</feature>
<dbReference type="GO" id="GO:0030145">
    <property type="term" value="F:manganese ion binding"/>
    <property type="evidence" value="ECO:0007669"/>
    <property type="project" value="UniProtKB-UniRule"/>
</dbReference>
<keyword evidence="2 7" id="KW-0808">Transferase</keyword>
<keyword evidence="3 7" id="KW-0479">Metal-binding</keyword>
<reference evidence="11 12" key="1">
    <citation type="submission" date="2017-02" db="EMBL/GenBank/DDBJ databases">
        <title>Bacillus pseudomycoides isolate FSL K6-0042.</title>
        <authorList>
            <person name="Kovac J."/>
        </authorList>
    </citation>
    <scope>NUCLEOTIDE SEQUENCE [LARGE SCALE GENOMIC DNA]</scope>
    <source>
        <strain evidence="11 12">FSL K6-0042</strain>
    </source>
</reference>
<evidence type="ECO:0000256" key="6">
    <source>
        <dbReference type="ARBA" id="ARBA00023211"/>
    </source>
</evidence>
<comment type="pathway">
    <text evidence="7">Quinol/quinone metabolism; 1,4-dihydroxy-2-naphthoate biosynthesis; 1,4-dihydroxy-2-naphthoate from chorismate: step 2/7.</text>
</comment>
<sequence length="584" mass="65440">MNNHIEALSYYLGAFVDELARLNVYDVVISPGSRSTPLALLMEQHEQIKTYLHVDERSAAFFALGIAKAKKRPVAILCTSGTAAANYYPAICEAFHSRVPLLVLTADRPHELRDVGAPQAMNQLNLYGSFVKQFMEMALPEAREPMYHYARMTAGRAVAIASLAPRGPVHINFPLREPLIPDFSLEELWEKGRGEYTGAVHQGNMAMTSEYVSSLTERLSSMEKGLIICGDDSHPEIAEVITQFAEKTGYPILADPLSGLRSGNHDKSLVIDCYDTFLRNEWLKDTWKPDVIIRFGGMPVSKALTQYIKKQTAAVHIVVDESGKWRDPALVATEVVCASDVSFCKAMIDNMQKREQNDWCEMWKHINDATKKKLREIETYETAFEGKVITDIVHVLQEEATLFVSNSMPIRDTDTFFFNIDKKIHVMANRGVNGIDGIISTSLGASTVCEPLVLVIGDLSFYHDLNGLLAAKLHDLNVTIVVVNNDGGGIFSFLPQYKSKEHFESLFGTPLGLDYEHVVKMYGGSFSRVNDWDAFRHEVKKGTMEKELHVVEICTNREENLQLHRDLWASTSKIATEILQGESE</sequence>
<evidence type="ECO:0000256" key="2">
    <source>
        <dbReference type="ARBA" id="ARBA00022679"/>
    </source>
</evidence>
<keyword evidence="4 7" id="KW-0460">Magnesium</keyword>
<evidence type="ECO:0000313" key="11">
    <source>
        <dbReference type="EMBL" id="OUM46396.1"/>
    </source>
</evidence>
<evidence type="ECO:0000313" key="12">
    <source>
        <dbReference type="Proteomes" id="UP000195321"/>
    </source>
</evidence>
<dbReference type="CDD" id="cd07037">
    <property type="entry name" value="TPP_PYR_MenD"/>
    <property type="match status" value="1"/>
</dbReference>
<organism evidence="11 12">
    <name type="scientific">Bacillus pseudomycoides</name>
    <dbReference type="NCBI Taxonomy" id="64104"/>
    <lineage>
        <taxon>Bacteria</taxon>
        <taxon>Bacillati</taxon>
        <taxon>Bacillota</taxon>
        <taxon>Bacilli</taxon>
        <taxon>Bacillales</taxon>
        <taxon>Bacillaceae</taxon>
        <taxon>Bacillus</taxon>
        <taxon>Bacillus cereus group</taxon>
    </lineage>
</organism>
<evidence type="ECO:0000256" key="3">
    <source>
        <dbReference type="ARBA" id="ARBA00022723"/>
    </source>
</evidence>
<evidence type="ECO:0000256" key="4">
    <source>
        <dbReference type="ARBA" id="ARBA00022842"/>
    </source>
</evidence>
<dbReference type="GO" id="GO:0070204">
    <property type="term" value="F:2-succinyl-5-enolpyruvyl-6-hydroxy-3-cyclohexene-1-carboxylic-acid synthase activity"/>
    <property type="evidence" value="ECO:0007669"/>
    <property type="project" value="UniProtKB-UniRule"/>
</dbReference>
<comment type="similarity">
    <text evidence="7">Belongs to the TPP enzyme family. MenD subfamily.</text>
</comment>
<accession>A0A1Y3M8H0</accession>
<dbReference type="PANTHER" id="PTHR42916">
    <property type="entry name" value="2-SUCCINYL-5-ENOLPYRUVYL-6-HYDROXY-3-CYCLOHEXENE-1-CARBOXYLATE SYNTHASE"/>
    <property type="match status" value="1"/>
</dbReference>
<comment type="cofactor">
    <cofactor evidence="7">
        <name>thiamine diphosphate</name>
        <dbReference type="ChEBI" id="CHEBI:58937"/>
    </cofactor>
    <text evidence="7">Binds 1 thiamine pyrophosphate per subunit.</text>
</comment>
<dbReference type="HAMAP" id="MF_01659">
    <property type="entry name" value="MenD"/>
    <property type="match status" value="1"/>
</dbReference>
<gene>
    <name evidence="7" type="primary">menD</name>
    <name evidence="11" type="ORF">BW425_24015</name>
</gene>
<dbReference type="GO" id="GO:0030976">
    <property type="term" value="F:thiamine pyrophosphate binding"/>
    <property type="evidence" value="ECO:0007669"/>
    <property type="project" value="UniProtKB-UniRule"/>
</dbReference>
<dbReference type="RefSeq" id="WP_016116828.1">
    <property type="nucleotide sequence ID" value="NZ_CP189809.1"/>
</dbReference>
<comment type="pathway">
    <text evidence="7">Quinol/quinone metabolism; menaquinone biosynthesis.</text>
</comment>
<dbReference type="UniPathway" id="UPA01057">
    <property type="reaction ID" value="UER00164"/>
</dbReference>
<dbReference type="InterPro" id="IPR012001">
    <property type="entry name" value="Thiamin_PyroP_enz_TPP-bd_dom"/>
</dbReference>
<dbReference type="PIRSF" id="PIRSF004983">
    <property type="entry name" value="MenD"/>
    <property type="match status" value="1"/>
</dbReference>
<keyword evidence="5 7" id="KW-0786">Thiamine pyrophosphate</keyword>
<dbReference type="SUPFAM" id="SSF52467">
    <property type="entry name" value="DHS-like NAD/FAD-binding domain"/>
    <property type="match status" value="1"/>
</dbReference>
<evidence type="ECO:0000256" key="5">
    <source>
        <dbReference type="ARBA" id="ARBA00023052"/>
    </source>
</evidence>
<evidence type="ECO:0000259" key="10">
    <source>
        <dbReference type="Pfam" id="PF16582"/>
    </source>
</evidence>
<dbReference type="Pfam" id="PF16582">
    <property type="entry name" value="TPP_enzyme_M_2"/>
    <property type="match status" value="1"/>
</dbReference>
<dbReference type="Pfam" id="PF02775">
    <property type="entry name" value="TPP_enzyme_C"/>
    <property type="match status" value="1"/>
</dbReference>
<dbReference type="PANTHER" id="PTHR42916:SF1">
    <property type="entry name" value="PROTEIN PHYLLO, CHLOROPLASTIC"/>
    <property type="match status" value="1"/>
</dbReference>
<evidence type="ECO:0000256" key="7">
    <source>
        <dbReference type="HAMAP-Rule" id="MF_01659"/>
    </source>
</evidence>
<dbReference type="Gene3D" id="3.40.50.970">
    <property type="match status" value="2"/>
</dbReference>
<keyword evidence="1 7" id="KW-0474">Menaquinone biosynthesis</keyword>
<dbReference type="SUPFAM" id="SSF52518">
    <property type="entry name" value="Thiamin diphosphate-binding fold (THDP-binding)"/>
    <property type="match status" value="2"/>
</dbReference>
<dbReference type="InterPro" id="IPR032264">
    <property type="entry name" value="MenD_middle"/>
</dbReference>
<dbReference type="InterPro" id="IPR029035">
    <property type="entry name" value="DHS-like_NAD/FAD-binding_dom"/>
</dbReference>
<dbReference type="UniPathway" id="UPA00079"/>
<comment type="caution">
    <text evidence="11">The sequence shown here is derived from an EMBL/GenBank/DDBJ whole genome shotgun (WGS) entry which is preliminary data.</text>
</comment>
<dbReference type="GO" id="GO:0000287">
    <property type="term" value="F:magnesium ion binding"/>
    <property type="evidence" value="ECO:0007669"/>
    <property type="project" value="UniProtKB-UniRule"/>
</dbReference>
<dbReference type="InterPro" id="IPR004433">
    <property type="entry name" value="MenaQ_synth_MenD"/>
</dbReference>
<comment type="subunit">
    <text evidence="7">Homodimer.</text>
</comment>
<comment type="catalytic activity">
    <reaction evidence="7">
        <text>isochorismate + 2-oxoglutarate + H(+) = 5-enolpyruvoyl-6-hydroxy-2-succinyl-cyclohex-3-ene-1-carboxylate + CO2</text>
        <dbReference type="Rhea" id="RHEA:25593"/>
        <dbReference type="ChEBI" id="CHEBI:15378"/>
        <dbReference type="ChEBI" id="CHEBI:16526"/>
        <dbReference type="ChEBI" id="CHEBI:16810"/>
        <dbReference type="ChEBI" id="CHEBI:29780"/>
        <dbReference type="ChEBI" id="CHEBI:58818"/>
        <dbReference type="EC" id="2.2.1.9"/>
    </reaction>
</comment>
<dbReference type="GO" id="GO:0009234">
    <property type="term" value="P:menaquinone biosynthetic process"/>
    <property type="evidence" value="ECO:0007669"/>
    <property type="project" value="UniProtKB-UniRule"/>
</dbReference>
<dbReference type="Pfam" id="PF02776">
    <property type="entry name" value="TPP_enzyme_N"/>
    <property type="match status" value="1"/>
</dbReference>
<dbReference type="Proteomes" id="UP000195321">
    <property type="component" value="Unassembled WGS sequence"/>
</dbReference>
<proteinExistence type="inferred from homology"/>
<comment type="cofactor">
    <cofactor evidence="7">
        <name>Mg(2+)</name>
        <dbReference type="ChEBI" id="CHEBI:18420"/>
    </cofactor>
    <cofactor evidence="7">
        <name>Mn(2+)</name>
        <dbReference type="ChEBI" id="CHEBI:29035"/>
    </cofactor>
</comment>
<evidence type="ECO:0000259" key="9">
    <source>
        <dbReference type="Pfam" id="PF02776"/>
    </source>
</evidence>
<evidence type="ECO:0000259" key="8">
    <source>
        <dbReference type="Pfam" id="PF02775"/>
    </source>
</evidence>
<dbReference type="AlphaFoldDB" id="A0A1Y3M8H0"/>
<evidence type="ECO:0000256" key="1">
    <source>
        <dbReference type="ARBA" id="ARBA00022428"/>
    </source>
</evidence>
<dbReference type="CDD" id="cd02009">
    <property type="entry name" value="TPP_SHCHC_synthase"/>
    <property type="match status" value="1"/>
</dbReference>